<feature type="domain" description="Methylamine utilisation protein MauE" evidence="6">
    <location>
        <begin position="10"/>
        <end position="132"/>
    </location>
</feature>
<reference evidence="8 9" key="1">
    <citation type="submission" date="2019-06" db="EMBL/GenBank/DDBJ databases">
        <title>Sequencing the genomes of 1000 actinobacteria strains.</title>
        <authorList>
            <person name="Klenk H.-P."/>
        </authorList>
    </citation>
    <scope>NUCLEOTIDE SEQUENCE [LARGE SCALE GENOMIC DNA]</scope>
    <source>
        <strain evidence="8 9">DSM 44819</strain>
    </source>
</reference>
<dbReference type="GO" id="GO:0030416">
    <property type="term" value="P:methylamine metabolic process"/>
    <property type="evidence" value="ECO:0007669"/>
    <property type="project" value="InterPro"/>
</dbReference>
<dbReference type="Proteomes" id="UP000315983">
    <property type="component" value="Unassembled WGS sequence"/>
</dbReference>
<evidence type="ECO:0000313" key="9">
    <source>
        <dbReference type="Proteomes" id="UP000315983"/>
    </source>
</evidence>
<feature type="transmembrane region" description="Helical" evidence="5">
    <location>
        <begin position="147"/>
        <end position="170"/>
    </location>
</feature>
<sequence>MVAVALAASSVTLGGALLLATAGLLHLRDRRGLRVVLAVQRQLPEWSRAPMAALLPSVELTVGLAVVATILGPAPVGTAACIAQALTYLGFTLYTRRVRRSTPAAPCGCFSGPEPVNSAVVLRNVVFTTSSAGSAVTVALAPPVVPAVLPIVLAASICVAVLAWALPAVLATRTSTDLPFDATSTTSADGRRPAGRLS</sequence>
<dbReference type="AlphaFoldDB" id="A0A542XIG1"/>
<dbReference type="InterPro" id="IPR009908">
    <property type="entry name" value="Methylamine_util_MauE"/>
</dbReference>
<reference evidence="7 10" key="2">
    <citation type="submission" date="2021-03" db="EMBL/GenBank/DDBJ databases">
        <title>Whole genome shotgun sequence of Salinispora arenicola NBRC 105043.</title>
        <authorList>
            <person name="Komaki H."/>
            <person name="Tamura T."/>
        </authorList>
    </citation>
    <scope>NUCLEOTIDE SEQUENCE [LARGE SCALE GENOMIC DNA]</scope>
    <source>
        <strain evidence="7 10">NBRC 105043</strain>
    </source>
</reference>
<evidence type="ECO:0000256" key="4">
    <source>
        <dbReference type="ARBA" id="ARBA00023136"/>
    </source>
</evidence>
<proteinExistence type="predicted"/>
<dbReference type="UniPathway" id="UPA00895"/>
<dbReference type="Proteomes" id="UP000677457">
    <property type="component" value="Unassembled WGS sequence"/>
</dbReference>
<organism evidence="8 9">
    <name type="scientific">Salinispora arenicola</name>
    <dbReference type="NCBI Taxonomy" id="168697"/>
    <lineage>
        <taxon>Bacteria</taxon>
        <taxon>Bacillati</taxon>
        <taxon>Actinomycetota</taxon>
        <taxon>Actinomycetes</taxon>
        <taxon>Micromonosporales</taxon>
        <taxon>Micromonosporaceae</taxon>
        <taxon>Salinispora</taxon>
    </lineage>
</organism>
<accession>A0A542XIG1</accession>
<keyword evidence="10" id="KW-1185">Reference proteome</keyword>
<evidence type="ECO:0000259" key="6">
    <source>
        <dbReference type="Pfam" id="PF07291"/>
    </source>
</evidence>
<evidence type="ECO:0000256" key="3">
    <source>
        <dbReference type="ARBA" id="ARBA00022989"/>
    </source>
</evidence>
<dbReference type="RefSeq" id="WP_018908307.1">
    <property type="nucleotide sequence ID" value="NZ_BOQM01000002.1"/>
</dbReference>
<feature type="transmembrane region" description="Helical" evidence="5">
    <location>
        <begin position="6"/>
        <end position="27"/>
    </location>
</feature>
<evidence type="ECO:0000256" key="5">
    <source>
        <dbReference type="SAM" id="Phobius"/>
    </source>
</evidence>
<keyword evidence="3 5" id="KW-1133">Transmembrane helix</keyword>
<evidence type="ECO:0000256" key="1">
    <source>
        <dbReference type="ARBA" id="ARBA00004141"/>
    </source>
</evidence>
<dbReference type="Pfam" id="PF07291">
    <property type="entry name" value="MauE"/>
    <property type="match status" value="1"/>
</dbReference>
<keyword evidence="2 5" id="KW-0812">Transmembrane</keyword>
<keyword evidence="4 5" id="KW-0472">Membrane</keyword>
<dbReference type="GO" id="GO:0016020">
    <property type="term" value="C:membrane"/>
    <property type="evidence" value="ECO:0007669"/>
    <property type="project" value="UniProtKB-SubCell"/>
</dbReference>
<protein>
    <submittedName>
        <fullName evidence="8">Methylamine utilization protein MauE</fullName>
    </submittedName>
</protein>
<dbReference type="EMBL" id="BOQM01000002">
    <property type="protein sequence ID" value="GIM81757.1"/>
    <property type="molecule type" value="Genomic_DNA"/>
</dbReference>
<evidence type="ECO:0000256" key="2">
    <source>
        <dbReference type="ARBA" id="ARBA00022692"/>
    </source>
</evidence>
<dbReference type="EMBL" id="VFOL01000001">
    <property type="protein sequence ID" value="TQL35639.1"/>
    <property type="molecule type" value="Genomic_DNA"/>
</dbReference>
<comment type="caution">
    <text evidence="8">The sequence shown here is derived from an EMBL/GenBank/DDBJ whole genome shotgun (WGS) entry which is preliminary data.</text>
</comment>
<evidence type="ECO:0000313" key="10">
    <source>
        <dbReference type="Proteomes" id="UP000677457"/>
    </source>
</evidence>
<evidence type="ECO:0000313" key="8">
    <source>
        <dbReference type="EMBL" id="TQL35639.1"/>
    </source>
</evidence>
<evidence type="ECO:0000313" key="7">
    <source>
        <dbReference type="EMBL" id="GIM81757.1"/>
    </source>
</evidence>
<comment type="subcellular location">
    <subcellularLocation>
        <location evidence="1">Membrane</location>
        <topology evidence="1">Multi-pass membrane protein</topology>
    </subcellularLocation>
</comment>
<dbReference type="GeneID" id="93770041"/>
<name>A0A542XIG1_SALAC</name>
<gene>
    <name evidence="8" type="ORF">FB564_0702</name>
    <name evidence="7" type="ORF">Sar04_03800</name>
</gene>